<dbReference type="Pfam" id="PF07081">
    <property type="entry name" value="DUF1349"/>
    <property type="match status" value="1"/>
</dbReference>
<keyword evidence="2" id="KW-1185">Reference proteome</keyword>
<dbReference type="InterPro" id="IPR009784">
    <property type="entry name" value="DUF1349"/>
</dbReference>
<dbReference type="KEGG" id="vas:GT360_08400"/>
<proteinExistence type="predicted"/>
<dbReference type="AlphaFoldDB" id="A0A7Z2T377"/>
<dbReference type="Proteomes" id="UP000464262">
    <property type="component" value="Chromosome 1"/>
</dbReference>
<sequence length="181" mass="20682">MINLDQWNIVNNNPDAWQLRDEQLYVDIAEGNMWGYGGEPKENLFLLPTDKNSYQAQVNVKLTSKRTFEQAGIGVFWDKDNYIKFSKEMFNGELSLVFASEKDGNPSIVCLVPYSDNKVNLKLEVTGNDVTAYYRNDSRIEWNIVGSTPRHEGQEQGIMLYTFSGSKAQPNRAVFSGFVYQ</sequence>
<dbReference type="Gene3D" id="2.60.120.200">
    <property type="match status" value="1"/>
</dbReference>
<dbReference type="EMBL" id="CP047475">
    <property type="protein sequence ID" value="QIA63539.1"/>
    <property type="molecule type" value="Genomic_DNA"/>
</dbReference>
<protein>
    <submittedName>
        <fullName evidence="1">DUF1349 domain-containing protein</fullName>
    </submittedName>
</protein>
<gene>
    <name evidence="1" type="ORF">GT360_08400</name>
</gene>
<dbReference type="InterPro" id="IPR013320">
    <property type="entry name" value="ConA-like_dom_sf"/>
</dbReference>
<organism evidence="1 2">
    <name type="scientific">Vibrio astriarenae</name>
    <dbReference type="NCBI Taxonomy" id="1481923"/>
    <lineage>
        <taxon>Bacteria</taxon>
        <taxon>Pseudomonadati</taxon>
        <taxon>Pseudomonadota</taxon>
        <taxon>Gammaproteobacteria</taxon>
        <taxon>Vibrionales</taxon>
        <taxon>Vibrionaceae</taxon>
        <taxon>Vibrio</taxon>
    </lineage>
</organism>
<reference evidence="1 2" key="1">
    <citation type="submission" date="2020-01" db="EMBL/GenBank/DDBJ databases">
        <title>Whole genome and functional gene identification of agarase of Vibrio HN897.</title>
        <authorList>
            <person name="Liu Y."/>
            <person name="Zhao Z."/>
        </authorList>
    </citation>
    <scope>NUCLEOTIDE SEQUENCE [LARGE SCALE GENOMIC DNA]</scope>
    <source>
        <strain evidence="1 2">HN897</strain>
    </source>
</reference>
<dbReference type="SUPFAM" id="SSF49899">
    <property type="entry name" value="Concanavalin A-like lectins/glucanases"/>
    <property type="match status" value="1"/>
</dbReference>
<accession>A0A7Z2T377</accession>
<evidence type="ECO:0000313" key="2">
    <source>
        <dbReference type="Proteomes" id="UP000464262"/>
    </source>
</evidence>
<dbReference type="RefSeq" id="WP_164648432.1">
    <property type="nucleotide sequence ID" value="NZ_CP047475.1"/>
</dbReference>
<name>A0A7Z2T377_9VIBR</name>
<evidence type="ECO:0000313" key="1">
    <source>
        <dbReference type="EMBL" id="QIA63539.1"/>
    </source>
</evidence>